<organism evidence="3 4">
    <name type="scientific">Piscinibacter aquaticus</name>
    <dbReference type="NCBI Taxonomy" id="392597"/>
    <lineage>
        <taxon>Bacteria</taxon>
        <taxon>Pseudomonadati</taxon>
        <taxon>Pseudomonadota</taxon>
        <taxon>Betaproteobacteria</taxon>
        <taxon>Burkholderiales</taxon>
        <taxon>Sphaerotilaceae</taxon>
        <taxon>Piscinibacter</taxon>
    </lineage>
</organism>
<dbReference type="InterPro" id="IPR011330">
    <property type="entry name" value="Glyco_hydro/deAcase_b/a-brl"/>
</dbReference>
<feature type="domain" description="NodB homology" evidence="2">
    <location>
        <begin position="96"/>
        <end position="346"/>
    </location>
</feature>
<gene>
    <name evidence="3" type="ORF">FSC37_12880</name>
</gene>
<dbReference type="PROSITE" id="PS51677">
    <property type="entry name" value="NODB"/>
    <property type="match status" value="1"/>
</dbReference>
<reference evidence="3 4" key="1">
    <citation type="submission" date="2019-08" db="EMBL/GenBank/DDBJ databases">
        <authorList>
            <person name="Khan S.A."/>
            <person name="Jeon C.O."/>
            <person name="Jeong S.E."/>
        </authorList>
    </citation>
    <scope>NUCLEOTIDE SEQUENCE [LARGE SCALE GENOMIC DNA]</scope>
    <source>
        <strain evidence="4">IMCC1728</strain>
    </source>
</reference>
<accession>A0A5C6U0D7</accession>
<keyword evidence="4" id="KW-1185">Reference proteome</keyword>
<comment type="caution">
    <text evidence="3">The sequence shown here is derived from an EMBL/GenBank/DDBJ whole genome shotgun (WGS) entry which is preliminary data.</text>
</comment>
<keyword evidence="1" id="KW-0732">Signal</keyword>
<evidence type="ECO:0000259" key="2">
    <source>
        <dbReference type="PROSITE" id="PS51677"/>
    </source>
</evidence>
<dbReference type="GO" id="GO:0005975">
    <property type="term" value="P:carbohydrate metabolic process"/>
    <property type="evidence" value="ECO:0007669"/>
    <property type="project" value="InterPro"/>
</dbReference>
<dbReference type="InterPro" id="IPR002509">
    <property type="entry name" value="NODB_dom"/>
</dbReference>
<proteinExistence type="predicted"/>
<dbReference type="Pfam" id="PF01522">
    <property type="entry name" value="Polysacc_deac_1"/>
    <property type="match status" value="1"/>
</dbReference>
<evidence type="ECO:0000313" key="4">
    <source>
        <dbReference type="Proteomes" id="UP000321832"/>
    </source>
</evidence>
<dbReference type="CDD" id="cd10918">
    <property type="entry name" value="CE4_NodB_like_5s_6s"/>
    <property type="match status" value="1"/>
</dbReference>
<dbReference type="EMBL" id="VOPW01000001">
    <property type="protein sequence ID" value="TXC66412.1"/>
    <property type="molecule type" value="Genomic_DNA"/>
</dbReference>
<name>A0A5C6U0D7_9BURK</name>
<dbReference type="SUPFAM" id="SSF88713">
    <property type="entry name" value="Glycoside hydrolase/deacetylase"/>
    <property type="match status" value="1"/>
</dbReference>
<evidence type="ECO:0000256" key="1">
    <source>
        <dbReference type="ARBA" id="ARBA00022729"/>
    </source>
</evidence>
<evidence type="ECO:0000313" key="3">
    <source>
        <dbReference type="EMBL" id="TXC66412.1"/>
    </source>
</evidence>
<protein>
    <submittedName>
        <fullName evidence="3">Polysaccharide deacetylase family protein</fullName>
    </submittedName>
</protein>
<dbReference type="GO" id="GO:0016810">
    <property type="term" value="F:hydrolase activity, acting on carbon-nitrogen (but not peptide) bonds"/>
    <property type="evidence" value="ECO:0007669"/>
    <property type="project" value="InterPro"/>
</dbReference>
<dbReference type="InterPro" id="IPR051398">
    <property type="entry name" value="Polysacch_Deacetylase"/>
</dbReference>
<dbReference type="PANTHER" id="PTHR34216:SF7">
    <property type="entry name" value="POLY-BETA-1,6-N-ACETYL-D-GLUCOSAMINE N-DEACETYLASE"/>
    <property type="match status" value="1"/>
</dbReference>
<dbReference type="Gene3D" id="3.20.20.370">
    <property type="entry name" value="Glycoside hydrolase/deacetylase"/>
    <property type="match status" value="1"/>
</dbReference>
<dbReference type="Proteomes" id="UP000321832">
    <property type="component" value="Unassembled WGS sequence"/>
</dbReference>
<dbReference type="PANTHER" id="PTHR34216">
    <property type="match status" value="1"/>
</dbReference>
<dbReference type="AlphaFoldDB" id="A0A5C6U0D7"/>
<sequence length="346" mass="38235">MRQLKSLAKKIISPLVDSLGLYERRLRAAARVPDRWTIVMYHRVVTSTAADPFRLGMCVERSHFESQVRFMRECFNVIALTEGVRRLHAGEPLPPGALSITFDDGYLDNLTQAAPILDSLGLPWTLFAVSGGLDTGEMLWWDRTIAAFACTDRTSLDSRSLEMPGPARMPLDAMRAGDTVEAVLAHLWTLPHEQRMSVVHRIESQLQARVRPELRADRLSSAQIVELHRRGVEIGAHSIHHPNLGLCDDATAIGEMVSSRNRLQELLQAPVKGFAYPGGRLGAVTPTLARQSGFDYALATTVGVNDSRTDPFCLMRIGMPDAPLADFRRAFSGAIRRGAPQTALTF</sequence>